<dbReference type="RefSeq" id="WP_014198904.1">
    <property type="nucleotide sequence ID" value="NC_016595.1"/>
</dbReference>
<name>A0A9P1JYW4_9PROT</name>
<dbReference type="Gene3D" id="1.10.1740.10">
    <property type="match status" value="1"/>
</dbReference>
<keyword evidence="3" id="KW-0731">Sigma factor</keyword>
<dbReference type="PANTHER" id="PTHR43133:SF63">
    <property type="entry name" value="RNA POLYMERASE SIGMA FACTOR FECI-RELATED"/>
    <property type="match status" value="1"/>
</dbReference>
<evidence type="ECO:0000259" key="6">
    <source>
        <dbReference type="Pfam" id="PF08281"/>
    </source>
</evidence>
<dbReference type="Pfam" id="PF08281">
    <property type="entry name" value="Sigma70_r4_2"/>
    <property type="match status" value="1"/>
</dbReference>
<dbReference type="EMBL" id="HE577330">
    <property type="protein sequence ID" value="CCD02380.1"/>
    <property type="molecule type" value="Genomic_DNA"/>
</dbReference>
<feature type="domain" description="RNA polymerase sigma-70 region 2" evidence="5">
    <location>
        <begin position="16"/>
        <end position="78"/>
    </location>
</feature>
<dbReference type="InterPro" id="IPR013325">
    <property type="entry name" value="RNA_pol_sigma_r2"/>
</dbReference>
<dbReference type="KEGG" id="abs:AZOBR_p310122"/>
<dbReference type="SUPFAM" id="SSF88659">
    <property type="entry name" value="Sigma3 and sigma4 domains of RNA polymerase sigma factors"/>
    <property type="match status" value="1"/>
</dbReference>
<gene>
    <name evidence="7" type="ORF">AZOBR_p310122</name>
</gene>
<dbReference type="PANTHER" id="PTHR43133">
    <property type="entry name" value="RNA POLYMERASE ECF-TYPE SIGMA FACTO"/>
    <property type="match status" value="1"/>
</dbReference>
<comment type="similarity">
    <text evidence="1">Belongs to the sigma-70 factor family. ECF subfamily.</text>
</comment>
<dbReference type="InterPro" id="IPR036388">
    <property type="entry name" value="WH-like_DNA-bd_sf"/>
</dbReference>
<sequence>MVDAAKPTLDAVFIGHRGALVRLLSRMVGSAATAEDLAQEAYLKVRAAERDRPVEYPAPFLFQTARNLALDHLRRERRNAVVVTQDITAEGMEAVAAPLPSPETEAGDRQRLARMETALAALSERQRRILLLNRMEGLSHAQIAERLDVSVSTVQKDLKTALLACLEIFARLDREGRPVREGLRVSAGSNVLQGERP</sequence>
<keyword evidence="2" id="KW-0805">Transcription regulation</keyword>
<accession>A0A9P1JYW4</accession>
<dbReference type="InterPro" id="IPR013249">
    <property type="entry name" value="RNA_pol_sigma70_r4_t2"/>
</dbReference>
<dbReference type="GO" id="GO:0016987">
    <property type="term" value="F:sigma factor activity"/>
    <property type="evidence" value="ECO:0007669"/>
    <property type="project" value="UniProtKB-KW"/>
</dbReference>
<dbReference type="Pfam" id="PF04542">
    <property type="entry name" value="Sigma70_r2"/>
    <property type="match status" value="1"/>
</dbReference>
<dbReference type="InterPro" id="IPR013324">
    <property type="entry name" value="RNA_pol_sigma_r3/r4-like"/>
</dbReference>
<proteinExistence type="inferred from homology"/>
<keyword evidence="8" id="KW-1185">Reference proteome</keyword>
<keyword evidence="7" id="KW-0614">Plasmid</keyword>
<dbReference type="InterPro" id="IPR007627">
    <property type="entry name" value="RNA_pol_sigma70_r2"/>
</dbReference>
<dbReference type="CDD" id="cd06171">
    <property type="entry name" value="Sigma70_r4"/>
    <property type="match status" value="1"/>
</dbReference>
<organism evidence="7 8">
    <name type="scientific">Azospirillum baldaniorum</name>
    <dbReference type="NCBI Taxonomy" id="1064539"/>
    <lineage>
        <taxon>Bacteria</taxon>
        <taxon>Pseudomonadati</taxon>
        <taxon>Pseudomonadota</taxon>
        <taxon>Alphaproteobacteria</taxon>
        <taxon>Rhodospirillales</taxon>
        <taxon>Azospirillaceae</taxon>
        <taxon>Azospirillum</taxon>
    </lineage>
</organism>
<evidence type="ECO:0000256" key="2">
    <source>
        <dbReference type="ARBA" id="ARBA00023015"/>
    </source>
</evidence>
<reference evidence="7 8" key="1">
    <citation type="journal article" date="2011" name="PLoS Genet.">
        <title>Azospirillum genomes reveal transition of bacteria from aquatic to terrestrial environments.</title>
        <authorList>
            <person name="Wisniewski-Dye F."/>
            <person name="Borziak K."/>
            <person name="Khalsa-Moyers G."/>
            <person name="Alexandre G."/>
            <person name="Sukharnikov L.O."/>
            <person name="Wuichet K."/>
            <person name="Hurst G.B."/>
            <person name="McDonald W.H."/>
            <person name="Robertson J.S."/>
            <person name="Barbe V."/>
            <person name="Calteau A."/>
            <person name="Rouy Z."/>
            <person name="Mangenot S."/>
            <person name="Prigent-Combaret C."/>
            <person name="Normand P."/>
            <person name="Boyer M."/>
            <person name="Siguier P."/>
            <person name="Dessaux Y."/>
            <person name="Elmerich C."/>
            <person name="Condemine G."/>
            <person name="Krishnen G."/>
            <person name="Kennedy I."/>
            <person name="Paterson A.H."/>
            <person name="Gonzalez V."/>
            <person name="Mavingui P."/>
            <person name="Zhulin I.B."/>
        </authorList>
    </citation>
    <scope>NUCLEOTIDE SEQUENCE [LARGE SCALE GENOMIC DNA]</scope>
    <source>
        <strain evidence="7 8">Sp245</strain>
    </source>
</reference>
<dbReference type="Gene3D" id="1.10.10.10">
    <property type="entry name" value="Winged helix-like DNA-binding domain superfamily/Winged helix DNA-binding domain"/>
    <property type="match status" value="1"/>
</dbReference>
<evidence type="ECO:0000256" key="1">
    <source>
        <dbReference type="ARBA" id="ARBA00010641"/>
    </source>
</evidence>
<dbReference type="SUPFAM" id="SSF88946">
    <property type="entry name" value="Sigma2 domain of RNA polymerase sigma factors"/>
    <property type="match status" value="1"/>
</dbReference>
<keyword evidence="4" id="KW-0804">Transcription</keyword>
<evidence type="ECO:0000256" key="4">
    <source>
        <dbReference type="ARBA" id="ARBA00023163"/>
    </source>
</evidence>
<dbReference type="InterPro" id="IPR014284">
    <property type="entry name" value="RNA_pol_sigma-70_dom"/>
</dbReference>
<evidence type="ECO:0000313" key="7">
    <source>
        <dbReference type="EMBL" id="CCD02380.1"/>
    </source>
</evidence>
<evidence type="ECO:0000259" key="5">
    <source>
        <dbReference type="Pfam" id="PF04542"/>
    </source>
</evidence>
<protein>
    <submittedName>
        <fullName evidence="7">RNA polymerase ECF sigma factor (Sigma70)</fullName>
    </submittedName>
</protein>
<feature type="domain" description="RNA polymerase sigma factor 70 region 4 type 2" evidence="6">
    <location>
        <begin position="114"/>
        <end position="165"/>
    </location>
</feature>
<evidence type="ECO:0000313" key="8">
    <source>
        <dbReference type="Proteomes" id="UP000007319"/>
    </source>
</evidence>
<dbReference type="AlphaFoldDB" id="A0A9P1JYW4"/>
<dbReference type="Proteomes" id="UP000007319">
    <property type="component" value="Plasmid AZOBR_p3"/>
</dbReference>
<geneLocation type="plasmid" evidence="7 8">
    <name>AZOBR_p3</name>
</geneLocation>
<dbReference type="InterPro" id="IPR039425">
    <property type="entry name" value="RNA_pol_sigma-70-like"/>
</dbReference>
<dbReference type="GO" id="GO:0006352">
    <property type="term" value="P:DNA-templated transcription initiation"/>
    <property type="evidence" value="ECO:0007669"/>
    <property type="project" value="InterPro"/>
</dbReference>
<evidence type="ECO:0000256" key="3">
    <source>
        <dbReference type="ARBA" id="ARBA00023082"/>
    </source>
</evidence>
<dbReference type="GO" id="GO:0003677">
    <property type="term" value="F:DNA binding"/>
    <property type="evidence" value="ECO:0007669"/>
    <property type="project" value="InterPro"/>
</dbReference>
<dbReference type="NCBIfam" id="TIGR02937">
    <property type="entry name" value="sigma70-ECF"/>
    <property type="match status" value="1"/>
</dbReference>